<accession>A0A1R4GZM3</accession>
<dbReference type="GO" id="GO:0004016">
    <property type="term" value="F:adenylate cyclase activity"/>
    <property type="evidence" value="ECO:0007669"/>
    <property type="project" value="UniProtKB-EC"/>
</dbReference>
<keyword evidence="4" id="KW-1185">Reference proteome</keyword>
<organism evidence="3 4">
    <name type="scientific">Crenothrix polyspora</name>
    <dbReference type="NCBI Taxonomy" id="360316"/>
    <lineage>
        <taxon>Bacteria</taxon>
        <taxon>Pseudomonadati</taxon>
        <taxon>Pseudomonadota</taxon>
        <taxon>Gammaproteobacteria</taxon>
        <taxon>Methylococcales</taxon>
        <taxon>Crenotrichaceae</taxon>
        <taxon>Crenothrix</taxon>
    </lineage>
</organism>
<keyword evidence="1" id="KW-0472">Membrane</keyword>
<dbReference type="RefSeq" id="WP_087142125.1">
    <property type="nucleotide sequence ID" value="NZ_FUKI01000015.1"/>
</dbReference>
<evidence type="ECO:0000259" key="2">
    <source>
        <dbReference type="PROSITE" id="PS50125"/>
    </source>
</evidence>
<dbReference type="GO" id="GO:0009190">
    <property type="term" value="P:cyclic nucleotide biosynthetic process"/>
    <property type="evidence" value="ECO:0007669"/>
    <property type="project" value="InterPro"/>
</dbReference>
<dbReference type="SMART" id="SM00044">
    <property type="entry name" value="CYCc"/>
    <property type="match status" value="1"/>
</dbReference>
<feature type="transmembrane region" description="Helical" evidence="1">
    <location>
        <begin position="214"/>
        <end position="236"/>
    </location>
</feature>
<dbReference type="PANTHER" id="PTHR43081">
    <property type="entry name" value="ADENYLATE CYCLASE, TERMINAL-DIFFERENTIATION SPECIFIC-RELATED"/>
    <property type="match status" value="1"/>
</dbReference>
<evidence type="ECO:0000256" key="1">
    <source>
        <dbReference type="SAM" id="Phobius"/>
    </source>
</evidence>
<dbReference type="Pfam" id="PF05226">
    <property type="entry name" value="CHASE2"/>
    <property type="match status" value="1"/>
</dbReference>
<feature type="transmembrane region" description="Helical" evidence="1">
    <location>
        <begin position="188"/>
        <end position="208"/>
    </location>
</feature>
<feature type="domain" description="Guanylate cyclase" evidence="2">
    <location>
        <begin position="272"/>
        <end position="400"/>
    </location>
</feature>
<dbReference type="EMBL" id="FUKI01000015">
    <property type="protein sequence ID" value="SJM89426.1"/>
    <property type="molecule type" value="Genomic_DNA"/>
</dbReference>
<protein>
    <submittedName>
        <fullName evidence="3">Adenylate cyclase 1</fullName>
        <ecNumber evidence="3">4.6.1.1</ecNumber>
    </submittedName>
</protein>
<dbReference type="InterPro" id="IPR029787">
    <property type="entry name" value="Nucleotide_cyclase"/>
</dbReference>
<gene>
    <name evidence="3" type="ORF">CRENPOLYSF1_1110002</name>
</gene>
<dbReference type="PANTHER" id="PTHR43081:SF1">
    <property type="entry name" value="ADENYLATE CYCLASE, TERMINAL-DIFFERENTIATION SPECIFIC"/>
    <property type="match status" value="1"/>
</dbReference>
<sequence>MQKVDPALYRSLPKHFNPLPKAIKPLELIQSIQLALENNSQSLRYLDRLIQSVPYTNEKKHLLQAWRSLINSHHSLYLNYYGDVGSINTIPLYKVLAPEALAAEIFKDKIVLVGYSTDIEPDKNQGFYTIFSKNSENNISPVEILATAVANLIDRSWIKPLPLYYQFLMIMLWGMLLSGIFRIFSYKISISIGAFLSLTYGAVAYITFRNTQIWIPLFTVILQTGYVSLVESIIHLRTIHKVFTRYLPNNVFNKNTQHPDAMDSYGELMHGVCMATDAGQYTTLSESMNPMTLNTLMNKYYGVMFPAVKAHNGLISDVIGDAMLALWAKPIAEPQLRMNACYAALKINNAVQQFNQSPLYQLPTRLGLHYGEMRLGNVGAPDHYEYRAVGDIVNTSTRIEGLNKILGTRILVSDTVLEGLSGLVSREIGVFLLKGKTQSITIYELIDKGNQADPKIAPLLHAFAKALALFQSYQWTKAHKAFVNINKYYPNDGPTVFYMHYLQKYQNVQQERSSFSDKPLIDISSISDAWLYV</sequence>
<proteinExistence type="predicted"/>
<keyword evidence="1" id="KW-1133">Transmembrane helix</keyword>
<dbReference type="SUPFAM" id="SSF55073">
    <property type="entry name" value="Nucleotide cyclase"/>
    <property type="match status" value="1"/>
</dbReference>
<keyword evidence="1" id="KW-0812">Transmembrane</keyword>
<evidence type="ECO:0000313" key="3">
    <source>
        <dbReference type="EMBL" id="SJM89426.1"/>
    </source>
</evidence>
<keyword evidence="3" id="KW-0456">Lyase</keyword>
<dbReference type="PROSITE" id="PS50125">
    <property type="entry name" value="GUANYLATE_CYCLASE_2"/>
    <property type="match status" value="1"/>
</dbReference>
<dbReference type="GO" id="GO:0035556">
    <property type="term" value="P:intracellular signal transduction"/>
    <property type="evidence" value="ECO:0007669"/>
    <property type="project" value="InterPro"/>
</dbReference>
<dbReference type="InterPro" id="IPR007890">
    <property type="entry name" value="CHASE2"/>
</dbReference>
<dbReference type="AlphaFoldDB" id="A0A1R4GZM3"/>
<dbReference type="Proteomes" id="UP000195667">
    <property type="component" value="Unassembled WGS sequence"/>
</dbReference>
<dbReference type="EC" id="4.6.1.1" evidence="3"/>
<dbReference type="InterPro" id="IPR050697">
    <property type="entry name" value="Adenylyl/Guanylyl_Cyclase_3/4"/>
</dbReference>
<dbReference type="CDD" id="cd07302">
    <property type="entry name" value="CHD"/>
    <property type="match status" value="1"/>
</dbReference>
<reference evidence="4" key="1">
    <citation type="submission" date="2017-02" db="EMBL/GenBank/DDBJ databases">
        <authorList>
            <person name="Daims H."/>
        </authorList>
    </citation>
    <scope>NUCLEOTIDE SEQUENCE [LARGE SCALE GENOMIC DNA]</scope>
</reference>
<evidence type="ECO:0000313" key="4">
    <source>
        <dbReference type="Proteomes" id="UP000195667"/>
    </source>
</evidence>
<dbReference type="InterPro" id="IPR001054">
    <property type="entry name" value="A/G_cyclase"/>
</dbReference>
<dbReference type="Gene3D" id="3.30.70.1230">
    <property type="entry name" value="Nucleotide cyclase"/>
    <property type="match status" value="1"/>
</dbReference>
<dbReference type="OrthoDB" id="9806704at2"/>
<name>A0A1R4GZM3_9GAMM</name>
<dbReference type="Pfam" id="PF00211">
    <property type="entry name" value="Guanylate_cyc"/>
    <property type="match status" value="1"/>
</dbReference>
<feature type="transmembrane region" description="Helical" evidence="1">
    <location>
        <begin position="163"/>
        <end position="181"/>
    </location>
</feature>